<protein>
    <submittedName>
        <fullName evidence="2">Uncharacterized protein</fullName>
    </submittedName>
</protein>
<keyword evidence="1" id="KW-0472">Membrane</keyword>
<keyword evidence="3" id="KW-1185">Reference proteome</keyword>
<evidence type="ECO:0000256" key="1">
    <source>
        <dbReference type="SAM" id="Phobius"/>
    </source>
</evidence>
<dbReference type="RefSeq" id="WP_158945967.1">
    <property type="nucleotide sequence ID" value="NZ_CP046400.1"/>
</dbReference>
<dbReference type="EMBL" id="CP046400">
    <property type="protein sequence ID" value="QGY38808.1"/>
    <property type="molecule type" value="Genomic_DNA"/>
</dbReference>
<reference evidence="2 3" key="1">
    <citation type="submission" date="2019-11" db="EMBL/GenBank/DDBJ databases">
        <authorList>
            <person name="Zheng R.K."/>
            <person name="Sun C.M."/>
        </authorList>
    </citation>
    <scope>NUCLEOTIDE SEQUENCE [LARGE SCALE GENOMIC DNA]</scope>
    <source>
        <strain evidence="2 3">SRB007</strain>
    </source>
</reference>
<keyword evidence="1" id="KW-1133">Transmembrane helix</keyword>
<gene>
    <name evidence="2" type="ORF">GM415_01195</name>
</gene>
<dbReference type="AlphaFoldDB" id="A0A6I6JCJ2"/>
<name>A0A6I6JCJ2_9BACT</name>
<organism evidence="2 3">
    <name type="scientific">Pseudodesulfovibrio cashew</name>
    <dbReference type="NCBI Taxonomy" id="2678688"/>
    <lineage>
        <taxon>Bacteria</taxon>
        <taxon>Pseudomonadati</taxon>
        <taxon>Thermodesulfobacteriota</taxon>
        <taxon>Desulfovibrionia</taxon>
        <taxon>Desulfovibrionales</taxon>
        <taxon>Desulfovibrionaceae</taxon>
    </lineage>
</organism>
<evidence type="ECO:0000313" key="2">
    <source>
        <dbReference type="EMBL" id="QGY38808.1"/>
    </source>
</evidence>
<feature type="transmembrane region" description="Helical" evidence="1">
    <location>
        <begin position="7"/>
        <end position="27"/>
    </location>
</feature>
<proteinExistence type="predicted"/>
<keyword evidence="1" id="KW-0812">Transmembrane</keyword>
<dbReference type="KEGG" id="psel:GM415_01195"/>
<feature type="transmembrane region" description="Helical" evidence="1">
    <location>
        <begin position="33"/>
        <end position="54"/>
    </location>
</feature>
<evidence type="ECO:0000313" key="3">
    <source>
        <dbReference type="Proteomes" id="UP000428328"/>
    </source>
</evidence>
<accession>A0A6I6JCJ2</accession>
<dbReference type="Proteomes" id="UP000428328">
    <property type="component" value="Chromosome"/>
</dbReference>
<sequence length="87" mass="9437">MQRFIWIIGLAGLVGYAMAAAALLFAGSGWCGLLGTAMVAFAVGFAVFLARLVIEGRPSGTGRGWRSLLAPWLFRPRRRDCLGRPRN</sequence>